<dbReference type="OrthoDB" id="10264154at2759"/>
<evidence type="ECO:0000256" key="6">
    <source>
        <dbReference type="ARBA" id="ARBA00022741"/>
    </source>
</evidence>
<dbReference type="InterPro" id="IPR015865">
    <property type="entry name" value="Riboflavin_kinase_bac/euk"/>
</dbReference>
<gene>
    <name evidence="9" type="primary">RFK</name>
    <name evidence="9" type="ORF">T07_10614</name>
</gene>
<sequence length="148" mass="16912">MLEEKIEPYFCSGIVVRGLQRGGRQLGCPTANFSDDVVAQLPQQFQAGVYYGFASVDNGEVYEMVMSVGQNVQFNDTKKTMEVHILHAFDRDFYGSLLKIVILGYIRPMVTFNSLDQLSEAIHNDICFASEKLKLHEYQLFKKHPYFS</sequence>
<name>A0A0V0RRT6_9BILA</name>
<dbReference type="GO" id="GO:0008531">
    <property type="term" value="F:riboflavin kinase activity"/>
    <property type="evidence" value="ECO:0007669"/>
    <property type="project" value="UniProtKB-EC"/>
</dbReference>
<dbReference type="Proteomes" id="UP000054630">
    <property type="component" value="Unassembled WGS sequence"/>
</dbReference>
<keyword evidence="9" id="KW-0418">Kinase</keyword>
<evidence type="ECO:0000256" key="5">
    <source>
        <dbReference type="ARBA" id="ARBA00022679"/>
    </source>
</evidence>
<comment type="caution">
    <text evidence="9">The sequence shown here is derived from an EMBL/GenBank/DDBJ whole genome shotgun (WGS) entry which is preliminary data.</text>
</comment>
<feature type="domain" description="Riboflavin kinase" evidence="8">
    <location>
        <begin position="4"/>
        <end position="134"/>
    </location>
</feature>
<evidence type="ECO:0000313" key="9">
    <source>
        <dbReference type="EMBL" id="KRX17148.1"/>
    </source>
</evidence>
<evidence type="ECO:0000256" key="2">
    <source>
        <dbReference type="ARBA" id="ARBA00012105"/>
    </source>
</evidence>
<keyword evidence="10" id="KW-1185">Reference proteome</keyword>
<dbReference type="PANTHER" id="PTHR22749">
    <property type="entry name" value="RIBOFLAVIN KINASE/FMN ADENYLYLTRANSFERASE"/>
    <property type="match status" value="1"/>
</dbReference>
<dbReference type="SUPFAM" id="SSF82114">
    <property type="entry name" value="Riboflavin kinase-like"/>
    <property type="match status" value="1"/>
</dbReference>
<evidence type="ECO:0000259" key="8">
    <source>
        <dbReference type="SMART" id="SM00904"/>
    </source>
</evidence>
<dbReference type="GO" id="GO:0005524">
    <property type="term" value="F:ATP binding"/>
    <property type="evidence" value="ECO:0007669"/>
    <property type="project" value="UniProtKB-KW"/>
</dbReference>
<keyword evidence="4" id="KW-0288">FMN</keyword>
<keyword evidence="6" id="KW-0547">Nucleotide-binding</keyword>
<dbReference type="PANTHER" id="PTHR22749:SF6">
    <property type="entry name" value="RIBOFLAVIN KINASE"/>
    <property type="match status" value="1"/>
</dbReference>
<dbReference type="SMART" id="SM00904">
    <property type="entry name" value="Flavokinase"/>
    <property type="match status" value="1"/>
</dbReference>
<evidence type="ECO:0000256" key="3">
    <source>
        <dbReference type="ARBA" id="ARBA00022630"/>
    </source>
</evidence>
<dbReference type="InterPro" id="IPR023468">
    <property type="entry name" value="Riboflavin_kinase"/>
</dbReference>
<keyword evidence="5" id="KW-0808">Transferase</keyword>
<evidence type="ECO:0000256" key="7">
    <source>
        <dbReference type="ARBA" id="ARBA00022840"/>
    </source>
</evidence>
<evidence type="ECO:0000313" key="10">
    <source>
        <dbReference type="Proteomes" id="UP000054630"/>
    </source>
</evidence>
<dbReference type="UniPathway" id="UPA00276">
    <property type="reaction ID" value="UER00406"/>
</dbReference>
<dbReference type="AlphaFoldDB" id="A0A0V0RRT6"/>
<dbReference type="EMBL" id="JYDL01000092">
    <property type="protein sequence ID" value="KRX17148.1"/>
    <property type="molecule type" value="Genomic_DNA"/>
</dbReference>
<dbReference type="GO" id="GO:0009398">
    <property type="term" value="P:FMN biosynthetic process"/>
    <property type="evidence" value="ECO:0007669"/>
    <property type="project" value="UniProtKB-UniPathway"/>
</dbReference>
<keyword evidence="3" id="KW-0285">Flavoprotein</keyword>
<keyword evidence="7" id="KW-0067">ATP-binding</keyword>
<evidence type="ECO:0000256" key="1">
    <source>
        <dbReference type="ARBA" id="ARBA00005201"/>
    </source>
</evidence>
<organism evidence="9 10">
    <name type="scientific">Trichinella nelsoni</name>
    <dbReference type="NCBI Taxonomy" id="6336"/>
    <lineage>
        <taxon>Eukaryota</taxon>
        <taxon>Metazoa</taxon>
        <taxon>Ecdysozoa</taxon>
        <taxon>Nematoda</taxon>
        <taxon>Enoplea</taxon>
        <taxon>Dorylaimia</taxon>
        <taxon>Trichinellida</taxon>
        <taxon>Trichinellidae</taxon>
        <taxon>Trichinella</taxon>
    </lineage>
</organism>
<accession>A0A0V0RRT6</accession>
<dbReference type="InterPro" id="IPR023465">
    <property type="entry name" value="Riboflavin_kinase_dom_sf"/>
</dbReference>
<comment type="pathway">
    <text evidence="1">Cofactor biosynthesis; FMN biosynthesis; FMN from riboflavin (ATP route): step 1/1.</text>
</comment>
<evidence type="ECO:0000256" key="4">
    <source>
        <dbReference type="ARBA" id="ARBA00022643"/>
    </source>
</evidence>
<protein>
    <recommendedName>
        <fullName evidence="2">riboflavin kinase</fullName>
        <ecNumber evidence="2">2.7.1.26</ecNumber>
    </recommendedName>
</protein>
<dbReference type="Gene3D" id="2.40.30.30">
    <property type="entry name" value="Riboflavin kinase-like"/>
    <property type="match status" value="1"/>
</dbReference>
<dbReference type="EC" id="2.7.1.26" evidence="2"/>
<dbReference type="STRING" id="6336.A0A0V0RRT6"/>
<dbReference type="GO" id="GO:0005739">
    <property type="term" value="C:mitochondrion"/>
    <property type="evidence" value="ECO:0007669"/>
    <property type="project" value="TreeGrafter"/>
</dbReference>
<dbReference type="Pfam" id="PF01687">
    <property type="entry name" value="Flavokinase"/>
    <property type="match status" value="1"/>
</dbReference>
<proteinExistence type="predicted"/>
<reference evidence="9 10" key="1">
    <citation type="submission" date="2015-01" db="EMBL/GenBank/DDBJ databases">
        <title>Evolution of Trichinella species and genotypes.</title>
        <authorList>
            <person name="Korhonen P.K."/>
            <person name="Edoardo P."/>
            <person name="Giuseppe L.R."/>
            <person name="Gasser R.B."/>
        </authorList>
    </citation>
    <scope>NUCLEOTIDE SEQUENCE [LARGE SCALE GENOMIC DNA]</scope>
    <source>
        <strain evidence="9">ISS37</strain>
    </source>
</reference>
<dbReference type="GO" id="GO:0009231">
    <property type="term" value="P:riboflavin biosynthetic process"/>
    <property type="evidence" value="ECO:0007669"/>
    <property type="project" value="InterPro"/>
</dbReference>